<accession>A0ABP3P2L2</accession>
<feature type="transmembrane region" description="Helical" evidence="1">
    <location>
        <begin position="32"/>
        <end position="49"/>
    </location>
</feature>
<keyword evidence="1" id="KW-0812">Transmembrane</keyword>
<name>A0ABP3P2L2_SACER</name>
<sequence length="286" mass="29678">MAVAAAAAGLALLLAGHAVVPGAVGTMLDSVVPWLGLGVPLVAAGALLARSRAVVAVLVPALVWVAMFGPALLPSASAQAGDLRVATQNLYAQNPDPAATAHDLASTGADLIGVQEMAGDSRQELDDVLADRHPHHRTMGTVGLWSSYPIRGAEPVDLGLGWTRAMRASITTPSGPVTVYVAHLPSLRPDSVGRRDLGMAKLAAAVADDDAERVIVLADLNTAGTDPQLGRLHLQHAQRGLGFTWPAAFPVARLDHVLYRGVREVGAEVVRTRGTDHRAATADFAL</sequence>
<dbReference type="Proteomes" id="UP001500729">
    <property type="component" value="Unassembled WGS sequence"/>
</dbReference>
<keyword evidence="4" id="KW-1185">Reference proteome</keyword>
<gene>
    <name evidence="3" type="primary">vanJ</name>
    <name evidence="3" type="ORF">GCM10009533_65450</name>
</gene>
<dbReference type="Pfam" id="PF03372">
    <property type="entry name" value="Exo_endo_phos"/>
    <property type="match status" value="1"/>
</dbReference>
<dbReference type="Gene3D" id="3.60.10.10">
    <property type="entry name" value="Endonuclease/exonuclease/phosphatase"/>
    <property type="match status" value="1"/>
</dbReference>
<feature type="transmembrane region" description="Helical" evidence="1">
    <location>
        <begin position="54"/>
        <end position="73"/>
    </location>
</feature>
<feature type="domain" description="Endonuclease/exonuclease/phosphatase" evidence="2">
    <location>
        <begin position="86"/>
        <end position="277"/>
    </location>
</feature>
<evidence type="ECO:0000256" key="1">
    <source>
        <dbReference type="SAM" id="Phobius"/>
    </source>
</evidence>
<keyword evidence="1" id="KW-1133">Transmembrane helix</keyword>
<comment type="caution">
    <text evidence="3">The sequence shown here is derived from an EMBL/GenBank/DDBJ whole genome shotgun (WGS) entry which is preliminary data.</text>
</comment>
<organism evidence="3 4">
    <name type="scientific">Saccharopolyspora erythraea</name>
    <name type="common">Streptomyces erythraeus</name>
    <dbReference type="NCBI Taxonomy" id="1836"/>
    <lineage>
        <taxon>Bacteria</taxon>
        <taxon>Bacillati</taxon>
        <taxon>Actinomycetota</taxon>
        <taxon>Actinomycetes</taxon>
        <taxon>Pseudonocardiales</taxon>
        <taxon>Pseudonocardiaceae</taxon>
        <taxon>Saccharopolyspora</taxon>
    </lineage>
</organism>
<evidence type="ECO:0000259" key="2">
    <source>
        <dbReference type="Pfam" id="PF03372"/>
    </source>
</evidence>
<evidence type="ECO:0000313" key="3">
    <source>
        <dbReference type="EMBL" id="GAA0558982.1"/>
    </source>
</evidence>
<dbReference type="InterPro" id="IPR005135">
    <property type="entry name" value="Endo/exonuclease/phosphatase"/>
</dbReference>
<reference evidence="4" key="1">
    <citation type="journal article" date="2019" name="Int. J. Syst. Evol. Microbiol.">
        <title>The Global Catalogue of Microorganisms (GCM) 10K type strain sequencing project: providing services to taxonomists for standard genome sequencing and annotation.</title>
        <authorList>
            <consortium name="The Broad Institute Genomics Platform"/>
            <consortium name="The Broad Institute Genome Sequencing Center for Infectious Disease"/>
            <person name="Wu L."/>
            <person name="Ma J."/>
        </authorList>
    </citation>
    <scope>NUCLEOTIDE SEQUENCE [LARGE SCALE GENOMIC DNA]</scope>
    <source>
        <strain evidence="4">JCM 10303</strain>
    </source>
</reference>
<dbReference type="EMBL" id="BAAAGS010000079">
    <property type="protein sequence ID" value="GAA0558982.1"/>
    <property type="molecule type" value="Genomic_DNA"/>
</dbReference>
<evidence type="ECO:0000313" key="4">
    <source>
        <dbReference type="Proteomes" id="UP001500729"/>
    </source>
</evidence>
<protein>
    <submittedName>
        <fullName evidence="3">Teicoplanin resistance protein VanJ</fullName>
    </submittedName>
</protein>
<proteinExistence type="predicted"/>
<dbReference type="SUPFAM" id="SSF56219">
    <property type="entry name" value="DNase I-like"/>
    <property type="match status" value="1"/>
</dbReference>
<dbReference type="InterPro" id="IPR036691">
    <property type="entry name" value="Endo/exonu/phosph_ase_sf"/>
</dbReference>
<keyword evidence="1" id="KW-0472">Membrane</keyword>